<dbReference type="GO" id="GO:0004930">
    <property type="term" value="F:G protein-coupled receptor activity"/>
    <property type="evidence" value="ECO:0007669"/>
    <property type="project" value="UniProtKB-KW"/>
</dbReference>
<keyword evidence="11" id="KW-1185">Reference proteome</keyword>
<evidence type="ECO:0000256" key="2">
    <source>
        <dbReference type="ARBA" id="ARBA00022692"/>
    </source>
</evidence>
<evidence type="ECO:0000256" key="4">
    <source>
        <dbReference type="ARBA" id="ARBA00023040"/>
    </source>
</evidence>
<evidence type="ECO:0000256" key="7">
    <source>
        <dbReference type="ARBA" id="ARBA00023224"/>
    </source>
</evidence>
<evidence type="ECO:0000256" key="8">
    <source>
        <dbReference type="SAM" id="MobiDB-lite"/>
    </source>
</evidence>
<dbReference type="InterPro" id="IPR000276">
    <property type="entry name" value="GPCR_Rhodpsn"/>
</dbReference>
<comment type="caution">
    <text evidence="10">The sequence shown here is derived from an EMBL/GenBank/DDBJ whole genome shotgun (WGS) entry which is preliminary data.</text>
</comment>
<keyword evidence="4" id="KW-0297">G-protein coupled receptor</keyword>
<sequence length="238" mass="27991">MIRCVDDRNLFNYQSKKIKISPMKLTLTNQDNPFTQCDGFNQHINNTIISESNYTETMKPLNVLSCNTIDIKNNEEMNDPSQKHDHHHHQQHHHEEQQHQHHHHEQQQQQPQTMKSNTLVSINCCHNTESVMIQPITLNYETNLIINEEKTRRSMKTIKDNIAFQNLKTAAMLFVVAVVYIVTFIPAMLMAIQYVPLYLPIFYLYYINNAINPIIYGFMNPNFRADIHLLICQKLKCI</sequence>
<feature type="region of interest" description="Disordered" evidence="8">
    <location>
        <begin position="73"/>
        <end position="113"/>
    </location>
</feature>
<feature type="transmembrane region" description="Helical" evidence="9">
    <location>
        <begin position="171"/>
        <end position="195"/>
    </location>
</feature>
<dbReference type="AlphaFoldDB" id="A0A430Q066"/>
<dbReference type="STRING" id="6184.A0A430Q066"/>
<feature type="transmembrane region" description="Helical" evidence="9">
    <location>
        <begin position="201"/>
        <end position="219"/>
    </location>
</feature>
<protein>
    <recommendedName>
        <fullName evidence="12">G-protein coupled receptors family 1 profile domain-containing protein</fullName>
    </recommendedName>
</protein>
<keyword evidence="7" id="KW-0807">Transducer</keyword>
<name>A0A430Q066_SCHBO</name>
<evidence type="ECO:0000256" key="3">
    <source>
        <dbReference type="ARBA" id="ARBA00022989"/>
    </source>
</evidence>
<reference evidence="10 11" key="1">
    <citation type="journal article" date="2019" name="PLoS Pathog.">
        <title>Genome sequence of the bovine parasite Schistosoma bovis Tanzania.</title>
        <authorList>
            <person name="Oey H."/>
            <person name="Zakrzewski M."/>
            <person name="Gobert G."/>
            <person name="Gravermann K."/>
            <person name="Stoye J."/>
            <person name="Jones M."/>
            <person name="Mcmanus D."/>
            <person name="Krause L."/>
        </authorList>
    </citation>
    <scope>NUCLEOTIDE SEQUENCE [LARGE SCALE GENOMIC DNA]</scope>
    <source>
        <strain evidence="10 11">TAN1997</strain>
    </source>
</reference>
<keyword evidence="3 9" id="KW-1133">Transmembrane helix</keyword>
<dbReference type="GO" id="GO:0005886">
    <property type="term" value="C:plasma membrane"/>
    <property type="evidence" value="ECO:0007669"/>
    <property type="project" value="TreeGrafter"/>
</dbReference>
<dbReference type="PRINTS" id="PR00237">
    <property type="entry name" value="GPCRRHODOPSN"/>
</dbReference>
<dbReference type="Proteomes" id="UP000290809">
    <property type="component" value="Unassembled WGS sequence"/>
</dbReference>
<evidence type="ECO:0000313" key="11">
    <source>
        <dbReference type="Proteomes" id="UP000290809"/>
    </source>
</evidence>
<proteinExistence type="predicted"/>
<accession>A0A430Q066</accession>
<comment type="subcellular location">
    <subcellularLocation>
        <location evidence="1">Membrane</location>
        <topology evidence="1">Multi-pass membrane protein</topology>
    </subcellularLocation>
</comment>
<evidence type="ECO:0000256" key="9">
    <source>
        <dbReference type="SAM" id="Phobius"/>
    </source>
</evidence>
<dbReference type="EMBL" id="QMKO01003597">
    <property type="protein sequence ID" value="RTG81112.1"/>
    <property type="molecule type" value="Genomic_DNA"/>
</dbReference>
<evidence type="ECO:0008006" key="12">
    <source>
        <dbReference type="Google" id="ProtNLM"/>
    </source>
</evidence>
<dbReference type="PANTHER" id="PTHR24248">
    <property type="entry name" value="ADRENERGIC RECEPTOR-RELATED G-PROTEIN COUPLED RECEPTOR"/>
    <property type="match status" value="1"/>
</dbReference>
<evidence type="ECO:0000256" key="1">
    <source>
        <dbReference type="ARBA" id="ARBA00004141"/>
    </source>
</evidence>
<evidence type="ECO:0000256" key="5">
    <source>
        <dbReference type="ARBA" id="ARBA00023136"/>
    </source>
</evidence>
<dbReference type="SUPFAM" id="SSF81321">
    <property type="entry name" value="Family A G protein-coupled receptor-like"/>
    <property type="match status" value="1"/>
</dbReference>
<dbReference type="Gene3D" id="1.20.1070.10">
    <property type="entry name" value="Rhodopsin 7-helix transmembrane proteins"/>
    <property type="match status" value="1"/>
</dbReference>
<evidence type="ECO:0000256" key="6">
    <source>
        <dbReference type="ARBA" id="ARBA00023170"/>
    </source>
</evidence>
<keyword evidence="2 9" id="KW-0812">Transmembrane</keyword>
<keyword evidence="6" id="KW-0675">Receptor</keyword>
<evidence type="ECO:0000313" key="10">
    <source>
        <dbReference type="EMBL" id="RTG81112.1"/>
    </source>
</evidence>
<gene>
    <name evidence="10" type="ORF">DC041_0003668</name>
</gene>
<keyword evidence="5 9" id="KW-0472">Membrane</keyword>
<organism evidence="10 11">
    <name type="scientific">Schistosoma bovis</name>
    <name type="common">Blood fluke</name>
    <dbReference type="NCBI Taxonomy" id="6184"/>
    <lineage>
        <taxon>Eukaryota</taxon>
        <taxon>Metazoa</taxon>
        <taxon>Spiralia</taxon>
        <taxon>Lophotrochozoa</taxon>
        <taxon>Platyhelminthes</taxon>
        <taxon>Trematoda</taxon>
        <taxon>Digenea</taxon>
        <taxon>Strigeidida</taxon>
        <taxon>Schistosomatoidea</taxon>
        <taxon>Schistosomatidae</taxon>
        <taxon>Schistosoma</taxon>
    </lineage>
</organism>